<proteinExistence type="predicted"/>
<name>A0ABR3VTE0_9PEZI</name>
<keyword evidence="3" id="KW-1185">Reference proteome</keyword>
<protein>
    <submittedName>
        <fullName evidence="2">Uncharacterized protein</fullName>
    </submittedName>
</protein>
<feature type="compositionally biased region" description="Polar residues" evidence="1">
    <location>
        <begin position="24"/>
        <end position="43"/>
    </location>
</feature>
<evidence type="ECO:0000313" key="3">
    <source>
        <dbReference type="Proteomes" id="UP001586593"/>
    </source>
</evidence>
<evidence type="ECO:0000313" key="2">
    <source>
        <dbReference type="EMBL" id="KAL1844952.1"/>
    </source>
</evidence>
<comment type="caution">
    <text evidence="2">The sequence shown here is derived from an EMBL/GenBank/DDBJ whole genome shotgun (WGS) entry which is preliminary data.</text>
</comment>
<organism evidence="2 3">
    <name type="scientific">Phialemonium thermophilum</name>
    <dbReference type="NCBI Taxonomy" id="223376"/>
    <lineage>
        <taxon>Eukaryota</taxon>
        <taxon>Fungi</taxon>
        <taxon>Dikarya</taxon>
        <taxon>Ascomycota</taxon>
        <taxon>Pezizomycotina</taxon>
        <taxon>Sordariomycetes</taxon>
        <taxon>Sordariomycetidae</taxon>
        <taxon>Cephalothecales</taxon>
        <taxon>Cephalothecaceae</taxon>
        <taxon>Phialemonium</taxon>
    </lineage>
</organism>
<evidence type="ECO:0000256" key="1">
    <source>
        <dbReference type="SAM" id="MobiDB-lite"/>
    </source>
</evidence>
<reference evidence="2 3" key="1">
    <citation type="journal article" date="2024" name="Commun. Biol.">
        <title>Comparative genomic analysis of thermophilic fungi reveals convergent evolutionary adaptations and gene losses.</title>
        <authorList>
            <person name="Steindorff A.S."/>
            <person name="Aguilar-Pontes M.V."/>
            <person name="Robinson A.J."/>
            <person name="Andreopoulos B."/>
            <person name="LaButti K."/>
            <person name="Kuo A."/>
            <person name="Mondo S."/>
            <person name="Riley R."/>
            <person name="Otillar R."/>
            <person name="Haridas S."/>
            <person name="Lipzen A."/>
            <person name="Grimwood J."/>
            <person name="Schmutz J."/>
            <person name="Clum A."/>
            <person name="Reid I.D."/>
            <person name="Moisan M.C."/>
            <person name="Butler G."/>
            <person name="Nguyen T.T.M."/>
            <person name="Dewar K."/>
            <person name="Conant G."/>
            <person name="Drula E."/>
            <person name="Henrissat B."/>
            <person name="Hansel C."/>
            <person name="Singer S."/>
            <person name="Hutchinson M.I."/>
            <person name="de Vries R.P."/>
            <person name="Natvig D.O."/>
            <person name="Powell A.J."/>
            <person name="Tsang A."/>
            <person name="Grigoriev I.V."/>
        </authorList>
    </citation>
    <scope>NUCLEOTIDE SEQUENCE [LARGE SCALE GENOMIC DNA]</scope>
    <source>
        <strain evidence="2 3">ATCC 24622</strain>
    </source>
</reference>
<dbReference type="Proteomes" id="UP001586593">
    <property type="component" value="Unassembled WGS sequence"/>
</dbReference>
<gene>
    <name evidence="2" type="ORF">VTK73DRAFT_1447</name>
</gene>
<sequence length="206" mass="21662">MSRTVCSAARNWNTVPRGIGMLTPGTSWSSLPRSGLPSGQRQMRPSPPVTIHTSSTVRWTTPTVTCPGARRKLAVLARSVLARIRTSEPSGAMTSAVVGSATAAGSAFVWEELPFRRAQHARSSSSMITALAGSTGGYLPAAVVPRSRLRHGSMVSSTGAVFGRISSIALVSGSLPSRHSHKGGRRRVSYLVFETAPVPCGPDPSR</sequence>
<accession>A0ABR3VTE0</accession>
<dbReference type="EMBL" id="JAZHXJ010001351">
    <property type="protein sequence ID" value="KAL1844952.1"/>
    <property type="molecule type" value="Genomic_DNA"/>
</dbReference>
<feature type="region of interest" description="Disordered" evidence="1">
    <location>
        <begin position="23"/>
        <end position="52"/>
    </location>
</feature>